<dbReference type="Proteomes" id="UP000679213">
    <property type="component" value="Chromosome I"/>
</dbReference>
<evidence type="ECO:0000256" key="5">
    <source>
        <dbReference type="ARBA" id="ARBA00023136"/>
    </source>
</evidence>
<feature type="transmembrane region" description="Helical" evidence="6">
    <location>
        <begin position="126"/>
        <end position="151"/>
    </location>
</feature>
<evidence type="ECO:0000259" key="7">
    <source>
        <dbReference type="Pfam" id="PF02683"/>
    </source>
</evidence>
<feature type="transmembrane region" description="Helical" evidence="6">
    <location>
        <begin position="6"/>
        <end position="29"/>
    </location>
</feature>
<feature type="transmembrane region" description="Helical" evidence="6">
    <location>
        <begin position="41"/>
        <end position="64"/>
    </location>
</feature>
<evidence type="ECO:0000256" key="2">
    <source>
        <dbReference type="ARBA" id="ARBA00006143"/>
    </source>
</evidence>
<dbReference type="InterPro" id="IPR051790">
    <property type="entry name" value="Cytochrome_c-biogenesis_DsbD"/>
</dbReference>
<evidence type="ECO:0000313" key="8">
    <source>
        <dbReference type="EMBL" id="CAB3287520.1"/>
    </source>
</evidence>
<accession>A0A8D6PS43</accession>
<sequence length="214" mass="23571">MDLLLIFLSGIFTALGPCVLSILPISLAYTFSISNNKKDGFFVSLFFVLGLAVIFSILGVLFSLFGSVFNLYRLKFIAGILAIIFGVLIILNYNIKIFNFSAKGKIWNKALYVINKNRKFKYLSSFLFGFCYGVLANTCADPVLVSILSYISTKGDILYGFFALFVYAIGFGIPIIILSSLGVEGKEILSKINPKIVNPISGTILILLGIWILI</sequence>
<dbReference type="InterPro" id="IPR003834">
    <property type="entry name" value="Cyt_c_assmbl_TM_dom"/>
</dbReference>
<evidence type="ECO:0000313" key="9">
    <source>
        <dbReference type="Proteomes" id="UP000679213"/>
    </source>
</evidence>
<dbReference type="PANTHER" id="PTHR31272">
    <property type="entry name" value="CYTOCHROME C-TYPE BIOGENESIS PROTEIN HI_1454-RELATED"/>
    <property type="match status" value="1"/>
</dbReference>
<feature type="transmembrane region" description="Helical" evidence="6">
    <location>
        <begin position="157"/>
        <end position="183"/>
    </location>
</feature>
<dbReference type="KEGG" id="mesg:MLAUSG7_0257"/>
<dbReference type="EMBL" id="LR792632">
    <property type="protein sequence ID" value="CAB3287520.1"/>
    <property type="molecule type" value="Genomic_DNA"/>
</dbReference>
<dbReference type="PANTHER" id="PTHR31272:SF9">
    <property type="entry name" value="BLL1027 PROTEIN"/>
    <property type="match status" value="1"/>
</dbReference>
<keyword evidence="9" id="KW-1185">Reference proteome</keyword>
<gene>
    <name evidence="8" type="ORF">MLAUSG7_0257</name>
</gene>
<feature type="transmembrane region" description="Helical" evidence="6">
    <location>
        <begin position="76"/>
        <end position="95"/>
    </location>
</feature>
<keyword evidence="4 6" id="KW-1133">Transmembrane helix</keyword>
<comment type="similarity">
    <text evidence="2">Belongs to the DsbD family.</text>
</comment>
<evidence type="ECO:0000256" key="4">
    <source>
        <dbReference type="ARBA" id="ARBA00022989"/>
    </source>
</evidence>
<dbReference type="AlphaFoldDB" id="A0A8D6PS43"/>
<dbReference type="RefSeq" id="WP_214400171.1">
    <property type="nucleotide sequence ID" value="NZ_LR792632.1"/>
</dbReference>
<evidence type="ECO:0000256" key="1">
    <source>
        <dbReference type="ARBA" id="ARBA00004141"/>
    </source>
</evidence>
<feature type="transmembrane region" description="Helical" evidence="6">
    <location>
        <begin position="195"/>
        <end position="213"/>
    </location>
</feature>
<organism evidence="8 9">
    <name type="scientific">Methanocaldococcus lauensis</name>
    <dbReference type="NCBI Taxonomy" id="2546128"/>
    <lineage>
        <taxon>Archaea</taxon>
        <taxon>Methanobacteriati</taxon>
        <taxon>Methanobacteriota</taxon>
        <taxon>Methanomada group</taxon>
        <taxon>Methanococci</taxon>
        <taxon>Methanococcales</taxon>
        <taxon>Methanocaldococcaceae</taxon>
        <taxon>Methanocaldococcus</taxon>
    </lineage>
</organism>
<proteinExistence type="inferred from homology"/>
<dbReference type="GO" id="GO:0016020">
    <property type="term" value="C:membrane"/>
    <property type="evidence" value="ECO:0007669"/>
    <property type="project" value="UniProtKB-SubCell"/>
</dbReference>
<name>A0A8D6PS43_9EURY</name>
<dbReference type="GO" id="GO:0017004">
    <property type="term" value="P:cytochrome complex assembly"/>
    <property type="evidence" value="ECO:0007669"/>
    <property type="project" value="InterPro"/>
</dbReference>
<comment type="subcellular location">
    <subcellularLocation>
        <location evidence="1">Membrane</location>
        <topology evidence="1">Multi-pass membrane protein</topology>
    </subcellularLocation>
</comment>
<dbReference type="Pfam" id="PF02683">
    <property type="entry name" value="DsbD_TM"/>
    <property type="match status" value="1"/>
</dbReference>
<protein>
    <submittedName>
        <fullName evidence="8">Cytochrome c-type biogenesis protein CcdA (DsbD analog)</fullName>
    </submittedName>
</protein>
<keyword evidence="5 6" id="KW-0472">Membrane</keyword>
<evidence type="ECO:0000256" key="3">
    <source>
        <dbReference type="ARBA" id="ARBA00022692"/>
    </source>
</evidence>
<reference evidence="8 9" key="1">
    <citation type="submission" date="2020-04" db="EMBL/GenBank/DDBJ databases">
        <authorList>
            <consortium name="Genoscope - CEA"/>
            <person name="William W."/>
        </authorList>
    </citation>
    <scope>NUCLEOTIDE SEQUENCE [LARGE SCALE GENOMIC DNA]</scope>
    <source>
        <strain evidence="8 9">SG7</strain>
    </source>
</reference>
<keyword evidence="3 6" id="KW-0812">Transmembrane</keyword>
<dbReference type="GeneID" id="65883063"/>
<feature type="domain" description="Cytochrome C biogenesis protein transmembrane" evidence="7">
    <location>
        <begin position="3"/>
        <end position="213"/>
    </location>
</feature>
<evidence type="ECO:0000256" key="6">
    <source>
        <dbReference type="SAM" id="Phobius"/>
    </source>
</evidence>